<name>A0A7Y0EYD4_9BIFI</name>
<keyword evidence="3" id="KW-1185">Reference proteome</keyword>
<accession>A0A7Y0EYD4</accession>
<dbReference type="Gene3D" id="1.50.10.20">
    <property type="match status" value="1"/>
</dbReference>
<dbReference type="Proteomes" id="UP000543419">
    <property type="component" value="Unassembled WGS sequence"/>
</dbReference>
<protein>
    <submittedName>
        <fullName evidence="2">Lanthionine synthetase C-like protein</fullName>
    </submittedName>
</protein>
<evidence type="ECO:0000256" key="1">
    <source>
        <dbReference type="PIRSR" id="PIRSR607822-1"/>
    </source>
</evidence>
<dbReference type="SMART" id="SM01260">
    <property type="entry name" value="LANC_like"/>
    <property type="match status" value="1"/>
</dbReference>
<organism evidence="2 3">
    <name type="scientific">Bifidobacterium olomucense</name>
    <dbReference type="NCBI Taxonomy" id="2675324"/>
    <lineage>
        <taxon>Bacteria</taxon>
        <taxon>Bacillati</taxon>
        <taxon>Actinomycetota</taxon>
        <taxon>Actinomycetes</taxon>
        <taxon>Bifidobacteriales</taxon>
        <taxon>Bifidobacteriaceae</taxon>
        <taxon>Bifidobacterium</taxon>
    </lineage>
</organism>
<dbReference type="GO" id="GO:0046872">
    <property type="term" value="F:metal ion binding"/>
    <property type="evidence" value="ECO:0007669"/>
    <property type="project" value="UniProtKB-KW"/>
</dbReference>
<gene>
    <name evidence="2" type="ORF">G1C97_1350</name>
</gene>
<dbReference type="AlphaFoldDB" id="A0A7Y0EYD4"/>
<dbReference type="Pfam" id="PF05147">
    <property type="entry name" value="LANC_like"/>
    <property type="match status" value="1"/>
</dbReference>
<proteinExistence type="predicted"/>
<dbReference type="GO" id="GO:0031179">
    <property type="term" value="P:peptide modification"/>
    <property type="evidence" value="ECO:0007669"/>
    <property type="project" value="InterPro"/>
</dbReference>
<dbReference type="CDD" id="cd04434">
    <property type="entry name" value="LanC_like"/>
    <property type="match status" value="1"/>
</dbReference>
<keyword evidence="1" id="KW-0862">Zinc</keyword>
<dbReference type="SUPFAM" id="SSF158745">
    <property type="entry name" value="LanC-like"/>
    <property type="match status" value="2"/>
</dbReference>
<feature type="binding site" evidence="1">
    <location>
        <position position="342"/>
    </location>
    <ligand>
        <name>Zn(2+)</name>
        <dbReference type="ChEBI" id="CHEBI:29105"/>
    </ligand>
</feature>
<dbReference type="EMBL" id="JAAIIG010000005">
    <property type="protein sequence ID" value="NMM98398.1"/>
    <property type="molecule type" value="Genomic_DNA"/>
</dbReference>
<dbReference type="RefSeq" id="WP_169241123.1">
    <property type="nucleotide sequence ID" value="NZ_JAAIIG010000005.1"/>
</dbReference>
<sequence length="497" mass="54583">MTDYGTLFPTTTADSAEQYLELAQDAERSISQYAHTHADGVYWTTEPNAPLDLSRYHGSTGIVEFYANLYQATGNSTYGEIFAKAARFAALHWRDILLPDNVAALQRQESLPELGKSVDFGVGGVAESLRRAWYAVSQDPSAQDFDQDLKNTIETALAQIAQWYLLIAESGENGVHWANNSAQLFDGGIIEILIDINAILQSNEITTVIAAAGREFLSHGVRQPDGSLDFDAFAQIAERNYWRDKYYESLTGDARTGGFVEPATIANYQRLIGSHRPNFSYGPAGAGFTLLRLYHETGDRSYLDGAKQAALFLTNHAVSQAKGFLSPHDLNTGRDLFYAGECNGIAGTAKLFLSLYALTDDESYLDTVKGYVEGLESIGVPEHQSPGLWNNVCQCCGHAGLVHFFLSLNEIHQDEHWLELANRAASVLLGTAKVTRSESGDQAIWPIAWSRLNPTRIGRPIGLRDGAAGVASSLLELYLADKGEHLPRAYDDIGFWK</sequence>
<dbReference type="PRINTS" id="PR01950">
    <property type="entry name" value="LANCSUPER"/>
</dbReference>
<keyword evidence="1" id="KW-0479">Metal-binding</keyword>
<evidence type="ECO:0000313" key="3">
    <source>
        <dbReference type="Proteomes" id="UP000543419"/>
    </source>
</evidence>
<dbReference type="InterPro" id="IPR007822">
    <property type="entry name" value="LANC-like"/>
</dbReference>
<comment type="caution">
    <text evidence="2">The sequence shown here is derived from an EMBL/GenBank/DDBJ whole genome shotgun (WGS) entry which is preliminary data.</text>
</comment>
<evidence type="ECO:0000313" key="2">
    <source>
        <dbReference type="EMBL" id="NMM98398.1"/>
    </source>
</evidence>
<reference evidence="2 3" key="1">
    <citation type="submission" date="2020-02" db="EMBL/GenBank/DDBJ databases">
        <title>Characterization of phylogenetic diversity of novel bifidobacterial species isolated in Czech ZOOs.</title>
        <authorList>
            <person name="Lugli G.A."/>
            <person name="Vera N.B."/>
            <person name="Ventura M."/>
        </authorList>
    </citation>
    <scope>NUCLEOTIDE SEQUENCE [LARGE SCALE GENOMIC DNA]</scope>
    <source>
        <strain evidence="2 3">DSM 109959</strain>
    </source>
</reference>